<feature type="compositionally biased region" description="Polar residues" evidence="1">
    <location>
        <begin position="102"/>
        <end position="113"/>
    </location>
</feature>
<gene>
    <name evidence="3" type="ORF">CAMP_LOCUS1660</name>
</gene>
<dbReference type="SMART" id="SM00651">
    <property type="entry name" value="Sm"/>
    <property type="match status" value="1"/>
</dbReference>
<sequence>MDKKRTQSGLICFLQGMIGKKICVEMMNEVYVDGILEDVDCYMNLKMKNVEIIRENGKQEVEQFEIKGKQIRFVHFEDSVDSQNIIRKQLNKNRMSNKRLDQQQSNSNRTTFE</sequence>
<name>A0A9P1I5U0_9PELO</name>
<dbReference type="GO" id="GO:0006398">
    <property type="term" value="P:mRNA 3'-end processing by stem-loop binding and cleavage"/>
    <property type="evidence" value="ECO:0007669"/>
    <property type="project" value="TreeGrafter"/>
</dbReference>
<protein>
    <recommendedName>
        <fullName evidence="2">Sm domain-containing protein</fullName>
    </recommendedName>
</protein>
<accession>A0A9P1I5U0</accession>
<reference evidence="3" key="1">
    <citation type="submission" date="2022-11" db="EMBL/GenBank/DDBJ databases">
        <authorList>
            <person name="Kikuchi T."/>
        </authorList>
    </citation>
    <scope>NUCLEOTIDE SEQUENCE</scope>
    <source>
        <strain evidence="3">PS1010</strain>
    </source>
</reference>
<dbReference type="GO" id="GO:0071208">
    <property type="term" value="F:histone pre-mRNA DCP binding"/>
    <property type="evidence" value="ECO:0007669"/>
    <property type="project" value="TreeGrafter"/>
</dbReference>
<evidence type="ECO:0000259" key="2">
    <source>
        <dbReference type="SMART" id="SM00651"/>
    </source>
</evidence>
<dbReference type="InterPro" id="IPR010920">
    <property type="entry name" value="LSM_dom_sf"/>
</dbReference>
<dbReference type="InterPro" id="IPR001163">
    <property type="entry name" value="Sm_dom_euk/arc"/>
</dbReference>
<dbReference type="GO" id="GO:0071254">
    <property type="term" value="C:cytoplasmic U snRNP body"/>
    <property type="evidence" value="ECO:0007669"/>
    <property type="project" value="TreeGrafter"/>
</dbReference>
<feature type="region of interest" description="Disordered" evidence="1">
    <location>
        <begin position="91"/>
        <end position="113"/>
    </location>
</feature>
<dbReference type="AlphaFoldDB" id="A0A9P1I5U0"/>
<comment type="caution">
    <text evidence="3">The sequence shown here is derived from an EMBL/GenBank/DDBJ whole genome shotgun (WGS) entry which is preliminary data.</text>
</comment>
<dbReference type="Proteomes" id="UP001152747">
    <property type="component" value="Unassembled WGS sequence"/>
</dbReference>
<dbReference type="Pfam" id="PF01423">
    <property type="entry name" value="LSM"/>
    <property type="match status" value="1"/>
</dbReference>
<dbReference type="PANTHER" id="PTHR21196">
    <property type="entry name" value="U7 SNRNA-ASSOCIATED SM-LIKE PROTEIN LSM10"/>
    <property type="match status" value="1"/>
</dbReference>
<dbReference type="SUPFAM" id="SSF50182">
    <property type="entry name" value="Sm-like ribonucleoproteins"/>
    <property type="match status" value="1"/>
</dbReference>
<organism evidence="3 4">
    <name type="scientific">Caenorhabditis angaria</name>
    <dbReference type="NCBI Taxonomy" id="860376"/>
    <lineage>
        <taxon>Eukaryota</taxon>
        <taxon>Metazoa</taxon>
        <taxon>Ecdysozoa</taxon>
        <taxon>Nematoda</taxon>
        <taxon>Chromadorea</taxon>
        <taxon>Rhabditida</taxon>
        <taxon>Rhabditina</taxon>
        <taxon>Rhabditomorpha</taxon>
        <taxon>Rhabditoidea</taxon>
        <taxon>Rhabditidae</taxon>
        <taxon>Peloderinae</taxon>
        <taxon>Caenorhabditis</taxon>
    </lineage>
</organism>
<dbReference type="GO" id="GO:0016604">
    <property type="term" value="C:nuclear body"/>
    <property type="evidence" value="ECO:0007669"/>
    <property type="project" value="TreeGrafter"/>
</dbReference>
<dbReference type="InterPro" id="IPR052840">
    <property type="entry name" value="U7_snRNA_Sm-like"/>
</dbReference>
<evidence type="ECO:0000313" key="4">
    <source>
        <dbReference type="Proteomes" id="UP001152747"/>
    </source>
</evidence>
<proteinExistence type="predicted"/>
<dbReference type="Gene3D" id="2.30.30.100">
    <property type="match status" value="1"/>
</dbReference>
<evidence type="ECO:0000313" key="3">
    <source>
        <dbReference type="EMBL" id="CAI5439023.1"/>
    </source>
</evidence>
<dbReference type="PANTHER" id="PTHR21196:SF1">
    <property type="entry name" value="U7 SNRNA-ASSOCIATED SM-LIKE PROTEIN LSM10"/>
    <property type="match status" value="1"/>
</dbReference>
<feature type="domain" description="Sm" evidence="2">
    <location>
        <begin position="12"/>
        <end position="76"/>
    </location>
</feature>
<keyword evidence="4" id="KW-1185">Reference proteome</keyword>
<dbReference type="EMBL" id="CANHGI010000001">
    <property type="protein sequence ID" value="CAI5439023.1"/>
    <property type="molecule type" value="Genomic_DNA"/>
</dbReference>
<dbReference type="GO" id="GO:0071209">
    <property type="term" value="F:U7 snRNA binding"/>
    <property type="evidence" value="ECO:0007669"/>
    <property type="project" value="TreeGrafter"/>
</dbReference>
<evidence type="ECO:0000256" key="1">
    <source>
        <dbReference type="SAM" id="MobiDB-lite"/>
    </source>
</evidence>
<dbReference type="OrthoDB" id="10256176at2759"/>